<keyword evidence="2" id="KW-1185">Reference proteome</keyword>
<dbReference type="PANTHER" id="PTHR20883">
    <property type="entry name" value="PHYTANOYL-COA DIOXYGENASE DOMAIN CONTAINING 1"/>
    <property type="match status" value="1"/>
</dbReference>
<comment type="caution">
    <text evidence="1">The sequence shown here is derived from an EMBL/GenBank/DDBJ whole genome shotgun (WGS) entry which is preliminary data.</text>
</comment>
<dbReference type="GO" id="GO:0016706">
    <property type="term" value="F:2-oxoglutarate-dependent dioxygenase activity"/>
    <property type="evidence" value="ECO:0007669"/>
    <property type="project" value="UniProtKB-ARBA"/>
</dbReference>
<proteinExistence type="predicted"/>
<dbReference type="InterPro" id="IPR008775">
    <property type="entry name" value="Phytyl_CoA_dOase-like"/>
</dbReference>
<dbReference type="Proteomes" id="UP000245048">
    <property type="component" value="Unassembled WGS sequence"/>
</dbReference>
<keyword evidence="1" id="KW-0560">Oxidoreductase</keyword>
<sequence>MCQRRAQASRGLFRHCAAFGEERSEEDTSRGATQLGRSFMRVITPLNTEVDVPNSLSEDRPYFGVADIGEAVKYYRRQGYVVIRGLLQPDLCDAIRAAYLSEVRPSRVPILRQKNMRYERNSFDRDGFLDNPIFNVQDLETRRFGQFKRSALLGLVQKDVARTTAALAGVGRTKLIQSMFFEAPVGTWAHQDSYYQDSASGLGRCVAGWYALEDVDAAAGRFYVCPGSHRTIPVLRNAGELDFATGHDRYRKAVLETIRHFDLELRAPYLAKGDVLFWSSLTVHGSFAPSGSGVSRTSLTAHYLPADDEMLQFHTRIRRQKIIWVEGMPVAQLHDQDKLHNRLLRDIAAHAPGPYAAARKLAMRGLFLASKLKPSQQAPSTLMP</sequence>
<gene>
    <name evidence="1" type="ORF">CR165_22290</name>
</gene>
<dbReference type="EMBL" id="PDOA01000029">
    <property type="protein sequence ID" value="PWC26619.1"/>
    <property type="molecule type" value="Genomic_DNA"/>
</dbReference>
<evidence type="ECO:0000313" key="2">
    <source>
        <dbReference type="Proteomes" id="UP000245048"/>
    </source>
</evidence>
<dbReference type="Gene3D" id="2.60.120.620">
    <property type="entry name" value="q2cbj1_9rhob like domain"/>
    <property type="match status" value="1"/>
</dbReference>
<protein>
    <submittedName>
        <fullName evidence="1">Phytanoyl-CoA dioxygenase</fullName>
    </submittedName>
</protein>
<dbReference type="SUPFAM" id="SSF51197">
    <property type="entry name" value="Clavaminate synthase-like"/>
    <property type="match status" value="1"/>
</dbReference>
<dbReference type="Pfam" id="PF05721">
    <property type="entry name" value="PhyH"/>
    <property type="match status" value="1"/>
</dbReference>
<dbReference type="AlphaFoldDB" id="A0A2U1UY79"/>
<accession>A0A2U1UY79</accession>
<reference evidence="2" key="1">
    <citation type="submission" date="2017-10" db="EMBL/GenBank/DDBJ databases">
        <authorList>
            <person name="Toshchakov S.V."/>
            <person name="Goeva M.A."/>
        </authorList>
    </citation>
    <scope>NUCLEOTIDE SEQUENCE [LARGE SCALE GENOMIC DNA]</scope>
    <source>
        <strain evidence="2">JR1/69-1-13</strain>
    </source>
</reference>
<name>A0A2U1UY79_9PROT</name>
<keyword evidence="1" id="KW-0223">Dioxygenase</keyword>
<organism evidence="1 2">
    <name type="scientific">Teichococcus aestuarii</name>
    <dbReference type="NCBI Taxonomy" id="568898"/>
    <lineage>
        <taxon>Bacteria</taxon>
        <taxon>Pseudomonadati</taxon>
        <taxon>Pseudomonadota</taxon>
        <taxon>Alphaproteobacteria</taxon>
        <taxon>Acetobacterales</taxon>
        <taxon>Roseomonadaceae</taxon>
        <taxon>Roseomonas</taxon>
    </lineage>
</organism>
<evidence type="ECO:0000313" key="1">
    <source>
        <dbReference type="EMBL" id="PWC26619.1"/>
    </source>
</evidence>
<dbReference type="PANTHER" id="PTHR20883:SF52">
    <property type="entry name" value="ALPHA-KETOGLUTARATE-DEPENDENT HYPOPHOSPHITE DIOXYGENASE-LIKE GENE A2 [PROVISIONAL]-RELATED"/>
    <property type="match status" value="1"/>
</dbReference>
<dbReference type="GO" id="GO:0005506">
    <property type="term" value="F:iron ion binding"/>
    <property type="evidence" value="ECO:0007669"/>
    <property type="project" value="UniProtKB-ARBA"/>
</dbReference>